<accession>A0A9D2AEC9</accession>
<dbReference type="PANTHER" id="PTHR41533:SF1">
    <property type="entry name" value="L,D-TRANSPEPTIDASE YCBB-RELATED"/>
    <property type="match status" value="1"/>
</dbReference>
<dbReference type="InterPro" id="IPR036366">
    <property type="entry name" value="PGBDSf"/>
</dbReference>
<protein>
    <submittedName>
        <fullName evidence="2">Peptidoglycan-binding protein</fullName>
    </submittedName>
</protein>
<gene>
    <name evidence="2" type="ORF">H9865_11485</name>
</gene>
<organism evidence="2 3">
    <name type="scientific">Candidatus Allofournierella pullicola</name>
    <dbReference type="NCBI Taxonomy" id="2838596"/>
    <lineage>
        <taxon>Bacteria</taxon>
        <taxon>Bacillati</taxon>
        <taxon>Bacillota</taxon>
        <taxon>Clostridia</taxon>
        <taxon>Eubacteriales</taxon>
        <taxon>Oscillospiraceae</taxon>
        <taxon>Allofournierella</taxon>
    </lineage>
</organism>
<evidence type="ECO:0000259" key="1">
    <source>
        <dbReference type="Pfam" id="PF01471"/>
    </source>
</evidence>
<dbReference type="PANTHER" id="PTHR41533">
    <property type="entry name" value="L,D-TRANSPEPTIDASE HI_1667-RELATED"/>
    <property type="match status" value="1"/>
</dbReference>
<evidence type="ECO:0000313" key="2">
    <source>
        <dbReference type="EMBL" id="HIX06698.1"/>
    </source>
</evidence>
<dbReference type="Gene3D" id="1.10.101.10">
    <property type="entry name" value="PGBD-like superfamily/PGBD"/>
    <property type="match status" value="3"/>
</dbReference>
<sequence length="296" mass="30981">MAGAPHRGGQLTGAHFSRTRCIQWGQGGMRSMATIEQAGVTAMPPYFGTVLRNGSSGPDCAQVQTWLNGVHSRWPQVPSVTVDGQYGSNTANAVKAFQTVAGITADGQVGPSTWNALYGEFADIRGAGEVFCGITARSGSKGAVVKSMQQKLIRIRQVYTAIASISADGAFGSASAGAVKQFQRQFALTIDGSFGRNTFAALAKVYGQVMAGTPTPVLPRYPGLLQQGSTGDSVRCVQSYLSALGGTVPKVTIDGRYGSATTASVRSFQRLARLTEDGKVGPATWSGLVMAFNRTL</sequence>
<feature type="domain" description="Peptidoglycan binding-like" evidence="1">
    <location>
        <begin position="56"/>
        <end position="117"/>
    </location>
</feature>
<dbReference type="InterPro" id="IPR036365">
    <property type="entry name" value="PGBD-like_sf"/>
</dbReference>
<feature type="domain" description="Peptidoglycan binding-like" evidence="1">
    <location>
        <begin position="230"/>
        <end position="286"/>
    </location>
</feature>
<dbReference type="EMBL" id="DXFW01000039">
    <property type="protein sequence ID" value="HIX06698.1"/>
    <property type="molecule type" value="Genomic_DNA"/>
</dbReference>
<name>A0A9D2AEC9_9FIRM</name>
<comment type="caution">
    <text evidence="2">The sequence shown here is derived from an EMBL/GenBank/DDBJ whole genome shotgun (WGS) entry which is preliminary data.</text>
</comment>
<dbReference type="Proteomes" id="UP000824193">
    <property type="component" value="Unassembled WGS sequence"/>
</dbReference>
<proteinExistence type="predicted"/>
<dbReference type="SUPFAM" id="SSF47090">
    <property type="entry name" value="PGBD-like"/>
    <property type="match status" value="3"/>
</dbReference>
<dbReference type="InterPro" id="IPR052905">
    <property type="entry name" value="LD-transpeptidase_YkuD-like"/>
</dbReference>
<dbReference type="InterPro" id="IPR002477">
    <property type="entry name" value="Peptidoglycan-bd-like"/>
</dbReference>
<evidence type="ECO:0000313" key="3">
    <source>
        <dbReference type="Proteomes" id="UP000824193"/>
    </source>
</evidence>
<dbReference type="AlphaFoldDB" id="A0A9D2AEC9"/>
<reference evidence="2" key="1">
    <citation type="journal article" date="2021" name="PeerJ">
        <title>Extensive microbial diversity within the chicken gut microbiome revealed by metagenomics and culture.</title>
        <authorList>
            <person name="Gilroy R."/>
            <person name="Ravi A."/>
            <person name="Getino M."/>
            <person name="Pursley I."/>
            <person name="Horton D.L."/>
            <person name="Alikhan N.F."/>
            <person name="Baker D."/>
            <person name="Gharbi K."/>
            <person name="Hall N."/>
            <person name="Watson M."/>
            <person name="Adriaenssens E.M."/>
            <person name="Foster-Nyarko E."/>
            <person name="Jarju S."/>
            <person name="Secka A."/>
            <person name="Antonio M."/>
            <person name="Oren A."/>
            <person name="Chaudhuri R.R."/>
            <person name="La Ragione R."/>
            <person name="Hildebrand F."/>
            <person name="Pallen M.J."/>
        </authorList>
    </citation>
    <scope>NUCLEOTIDE SEQUENCE</scope>
    <source>
        <strain evidence="2">2239</strain>
    </source>
</reference>
<feature type="domain" description="Peptidoglycan binding-like" evidence="1">
    <location>
        <begin position="142"/>
        <end position="202"/>
    </location>
</feature>
<reference evidence="2" key="2">
    <citation type="submission" date="2021-04" db="EMBL/GenBank/DDBJ databases">
        <authorList>
            <person name="Gilroy R."/>
        </authorList>
    </citation>
    <scope>NUCLEOTIDE SEQUENCE</scope>
    <source>
        <strain evidence="2">2239</strain>
    </source>
</reference>
<dbReference type="Pfam" id="PF01471">
    <property type="entry name" value="PG_binding_1"/>
    <property type="match status" value="3"/>
</dbReference>